<reference evidence="3" key="1">
    <citation type="submission" date="2022-10" db="EMBL/GenBank/DDBJ databases">
        <title>Genome assembly of Pristionchus species.</title>
        <authorList>
            <person name="Yoshida K."/>
            <person name="Sommer R.J."/>
        </authorList>
    </citation>
    <scope>NUCLEOTIDE SEQUENCE [LARGE SCALE GENOMIC DNA]</scope>
    <source>
        <strain evidence="3">RS5460</strain>
    </source>
</reference>
<keyword evidence="1" id="KW-1133">Transmembrane helix</keyword>
<feature type="transmembrane region" description="Helical" evidence="1">
    <location>
        <begin position="27"/>
        <end position="47"/>
    </location>
</feature>
<keyword evidence="1" id="KW-0812">Transmembrane</keyword>
<comment type="caution">
    <text evidence="2">The sequence shown here is derived from an EMBL/GenBank/DDBJ whole genome shotgun (WGS) entry which is preliminary data.</text>
</comment>
<feature type="non-terminal residue" evidence="2">
    <location>
        <position position="1"/>
    </location>
</feature>
<accession>A0AAN5C8E5</accession>
<protein>
    <submittedName>
        <fullName evidence="2">Uncharacterized protein</fullName>
    </submittedName>
</protein>
<gene>
    <name evidence="2" type="ORF">PMAYCL1PPCAC_02914</name>
</gene>
<organism evidence="2 3">
    <name type="scientific">Pristionchus mayeri</name>
    <dbReference type="NCBI Taxonomy" id="1317129"/>
    <lineage>
        <taxon>Eukaryota</taxon>
        <taxon>Metazoa</taxon>
        <taxon>Ecdysozoa</taxon>
        <taxon>Nematoda</taxon>
        <taxon>Chromadorea</taxon>
        <taxon>Rhabditida</taxon>
        <taxon>Rhabditina</taxon>
        <taxon>Diplogasteromorpha</taxon>
        <taxon>Diplogasteroidea</taxon>
        <taxon>Neodiplogasteridae</taxon>
        <taxon>Pristionchus</taxon>
    </lineage>
</organism>
<proteinExistence type="predicted"/>
<dbReference type="Proteomes" id="UP001328107">
    <property type="component" value="Unassembled WGS sequence"/>
</dbReference>
<feature type="transmembrane region" description="Helical" evidence="1">
    <location>
        <begin position="59"/>
        <end position="79"/>
    </location>
</feature>
<name>A0AAN5C8E5_9BILA</name>
<sequence>DNQMISDWLQDPSLGTRYPCNLSMKKTIFVLILFVLLLSLGIVQVIFIEKFDFLLPRLLHGLLFIFELITFLLFIFGIYPEKFRLVIPFGVAEVLRVIVLSALIIYYIVLNFQNDSFNGMARAVGHLFFVLLAHVYIVFLVMSTYNTLRNRDSSRYAPPPSVLTTGHHIIQLEQPIEEAMYGRKSQR</sequence>
<evidence type="ECO:0000313" key="3">
    <source>
        <dbReference type="Proteomes" id="UP001328107"/>
    </source>
</evidence>
<keyword evidence="1" id="KW-0472">Membrane</keyword>
<feature type="transmembrane region" description="Helical" evidence="1">
    <location>
        <begin position="121"/>
        <end position="145"/>
    </location>
</feature>
<keyword evidence="3" id="KW-1185">Reference proteome</keyword>
<evidence type="ECO:0000256" key="1">
    <source>
        <dbReference type="SAM" id="Phobius"/>
    </source>
</evidence>
<evidence type="ECO:0000313" key="2">
    <source>
        <dbReference type="EMBL" id="GMR32719.1"/>
    </source>
</evidence>
<feature type="transmembrane region" description="Helical" evidence="1">
    <location>
        <begin position="86"/>
        <end position="109"/>
    </location>
</feature>
<dbReference type="EMBL" id="BTRK01000001">
    <property type="protein sequence ID" value="GMR32719.1"/>
    <property type="molecule type" value="Genomic_DNA"/>
</dbReference>
<dbReference type="AlphaFoldDB" id="A0AAN5C8E5"/>